<dbReference type="STRING" id="662367.SAMN05216167_11762"/>
<evidence type="ECO:0000259" key="5">
    <source>
        <dbReference type="PROSITE" id="PS50931"/>
    </source>
</evidence>
<evidence type="ECO:0000256" key="1">
    <source>
        <dbReference type="ARBA" id="ARBA00009437"/>
    </source>
</evidence>
<dbReference type="OrthoDB" id="9803735at2"/>
<protein>
    <submittedName>
        <fullName evidence="6">LysR family transcriptional regulator, regulator for metE and metH</fullName>
    </submittedName>
</protein>
<reference evidence="6 7" key="1">
    <citation type="submission" date="2016-10" db="EMBL/GenBank/DDBJ databases">
        <authorList>
            <person name="de Groot N.N."/>
        </authorList>
    </citation>
    <scope>NUCLEOTIDE SEQUENCE [LARGE SCALE GENOMIC DNA]</scope>
    <source>
        <strain evidence="6 7">DSM 26130</strain>
    </source>
</reference>
<evidence type="ECO:0000256" key="3">
    <source>
        <dbReference type="ARBA" id="ARBA00023125"/>
    </source>
</evidence>
<dbReference type="PROSITE" id="PS50931">
    <property type="entry name" value="HTH_LYSR"/>
    <property type="match status" value="1"/>
</dbReference>
<sequence>MELRHLQMVKEVANAGNLTKAADRLFLTQSALSHQLKELESYFDTQLFIRDKKQMLLTPAGTVVLEAADTILQTVAETRAKVRCLTDKEVGEVRLCTQCYTSYHWLAGFLREFQGLYPKVDVKVEMEAVTHNANQYLLDNKIDVAITEGDENPKFQYTSLFQDEFMAIVPPDHPWANQPWVEIDQFAEYNYVMYNIPDEESENFMMLFKHRRPAKVYKITLTEAILEMVKAGLGVAVLPNWIVRPYLQSGQLTAVPITKNRILRTWYAATLKTKQQQPYTTAFIEQLACYMKEMDGYACPV</sequence>
<dbReference type="InterPro" id="IPR036390">
    <property type="entry name" value="WH_DNA-bd_sf"/>
</dbReference>
<keyword evidence="2" id="KW-0805">Transcription regulation</keyword>
<evidence type="ECO:0000256" key="2">
    <source>
        <dbReference type="ARBA" id="ARBA00023015"/>
    </source>
</evidence>
<dbReference type="PANTHER" id="PTHR30126:SF25">
    <property type="entry name" value="HTH-TYPE TRANSCRIPTIONAL REGULATOR METR"/>
    <property type="match status" value="1"/>
</dbReference>
<evidence type="ECO:0000256" key="4">
    <source>
        <dbReference type="ARBA" id="ARBA00023163"/>
    </source>
</evidence>
<accession>A0A1I2CEM0</accession>
<dbReference type="PANTHER" id="PTHR30126">
    <property type="entry name" value="HTH-TYPE TRANSCRIPTIONAL REGULATOR"/>
    <property type="match status" value="1"/>
</dbReference>
<dbReference type="RefSeq" id="WP_093832383.1">
    <property type="nucleotide sequence ID" value="NZ_FOLQ01000017.1"/>
</dbReference>
<name>A0A1I2CEM0_9BACT</name>
<dbReference type="Gene3D" id="1.10.10.10">
    <property type="entry name" value="Winged helix-like DNA-binding domain superfamily/Winged helix DNA-binding domain"/>
    <property type="match status" value="1"/>
</dbReference>
<comment type="similarity">
    <text evidence="1">Belongs to the LysR transcriptional regulatory family.</text>
</comment>
<dbReference type="Pfam" id="PF00126">
    <property type="entry name" value="HTH_1"/>
    <property type="match status" value="1"/>
</dbReference>
<evidence type="ECO:0000313" key="7">
    <source>
        <dbReference type="Proteomes" id="UP000198598"/>
    </source>
</evidence>
<dbReference type="Pfam" id="PF03466">
    <property type="entry name" value="LysR_substrate"/>
    <property type="match status" value="1"/>
</dbReference>
<dbReference type="FunFam" id="1.10.10.10:FF:000001">
    <property type="entry name" value="LysR family transcriptional regulator"/>
    <property type="match status" value="1"/>
</dbReference>
<proteinExistence type="inferred from homology"/>
<gene>
    <name evidence="6" type="ORF">SAMN05216167_11762</name>
</gene>
<dbReference type="Proteomes" id="UP000198598">
    <property type="component" value="Unassembled WGS sequence"/>
</dbReference>
<feature type="domain" description="HTH lysR-type" evidence="5">
    <location>
        <begin position="1"/>
        <end position="58"/>
    </location>
</feature>
<organism evidence="6 7">
    <name type="scientific">Spirosoma endophyticum</name>
    <dbReference type="NCBI Taxonomy" id="662367"/>
    <lineage>
        <taxon>Bacteria</taxon>
        <taxon>Pseudomonadati</taxon>
        <taxon>Bacteroidota</taxon>
        <taxon>Cytophagia</taxon>
        <taxon>Cytophagales</taxon>
        <taxon>Cytophagaceae</taxon>
        <taxon>Spirosoma</taxon>
    </lineage>
</organism>
<dbReference type="EMBL" id="FOLQ01000017">
    <property type="protein sequence ID" value="SFE66714.1"/>
    <property type="molecule type" value="Genomic_DNA"/>
</dbReference>
<dbReference type="GO" id="GO:0003700">
    <property type="term" value="F:DNA-binding transcription factor activity"/>
    <property type="evidence" value="ECO:0007669"/>
    <property type="project" value="InterPro"/>
</dbReference>
<dbReference type="GO" id="GO:0000976">
    <property type="term" value="F:transcription cis-regulatory region binding"/>
    <property type="evidence" value="ECO:0007669"/>
    <property type="project" value="TreeGrafter"/>
</dbReference>
<dbReference type="SUPFAM" id="SSF53850">
    <property type="entry name" value="Periplasmic binding protein-like II"/>
    <property type="match status" value="1"/>
</dbReference>
<dbReference type="InterPro" id="IPR005119">
    <property type="entry name" value="LysR_subst-bd"/>
</dbReference>
<dbReference type="Gene3D" id="3.40.190.290">
    <property type="match status" value="1"/>
</dbReference>
<keyword evidence="4" id="KW-0804">Transcription</keyword>
<dbReference type="SUPFAM" id="SSF46785">
    <property type="entry name" value="Winged helix' DNA-binding domain"/>
    <property type="match status" value="1"/>
</dbReference>
<dbReference type="AlphaFoldDB" id="A0A1I2CEM0"/>
<keyword evidence="7" id="KW-1185">Reference proteome</keyword>
<dbReference type="CDD" id="cd05466">
    <property type="entry name" value="PBP2_LTTR_substrate"/>
    <property type="match status" value="1"/>
</dbReference>
<keyword evidence="3" id="KW-0238">DNA-binding</keyword>
<dbReference type="PRINTS" id="PR00039">
    <property type="entry name" value="HTHLYSR"/>
</dbReference>
<dbReference type="InterPro" id="IPR036388">
    <property type="entry name" value="WH-like_DNA-bd_sf"/>
</dbReference>
<dbReference type="InterPro" id="IPR000847">
    <property type="entry name" value="LysR_HTH_N"/>
</dbReference>
<evidence type="ECO:0000313" key="6">
    <source>
        <dbReference type="EMBL" id="SFE66714.1"/>
    </source>
</evidence>